<dbReference type="EMBL" id="CP089984">
    <property type="protein sequence ID" value="WXB17110.1"/>
    <property type="molecule type" value="Genomic_DNA"/>
</dbReference>
<name>A0ABZ2M3H5_9BACT</name>
<evidence type="ECO:0000313" key="2">
    <source>
        <dbReference type="EMBL" id="WXB17110.1"/>
    </source>
</evidence>
<protein>
    <submittedName>
        <fullName evidence="2">Uncharacterized protein</fullName>
    </submittedName>
</protein>
<sequence length="168" mass="17875">MGAAIASGVINPATRRSSVENSEAGATATATAASWLAGCPAEVADAPAHAADITPAHATTIAEREDKPRESVKVRNVEKRRTMIDRERGERVKRDERMVETDVVVASEGVNEAEPLLVAIFTPNNGIPWRNSPIALRACIDAHDEEEPPGSMGSSPVEKTLSLVDSRP</sequence>
<proteinExistence type="predicted"/>
<organism evidence="2 3">
    <name type="scientific">Pendulispora albinea</name>
    <dbReference type="NCBI Taxonomy" id="2741071"/>
    <lineage>
        <taxon>Bacteria</taxon>
        <taxon>Pseudomonadati</taxon>
        <taxon>Myxococcota</taxon>
        <taxon>Myxococcia</taxon>
        <taxon>Myxococcales</taxon>
        <taxon>Sorangiineae</taxon>
        <taxon>Pendulisporaceae</taxon>
        <taxon>Pendulispora</taxon>
    </lineage>
</organism>
<accession>A0ABZ2M3H5</accession>
<dbReference type="Proteomes" id="UP001370348">
    <property type="component" value="Chromosome"/>
</dbReference>
<evidence type="ECO:0000313" key="3">
    <source>
        <dbReference type="Proteomes" id="UP001370348"/>
    </source>
</evidence>
<feature type="region of interest" description="Disordered" evidence="1">
    <location>
        <begin position="142"/>
        <end position="168"/>
    </location>
</feature>
<reference evidence="2 3" key="1">
    <citation type="submission" date="2021-12" db="EMBL/GenBank/DDBJ databases">
        <title>Discovery of the Pendulisporaceae a myxobacterial family with distinct sporulation behavior and unique specialized metabolism.</title>
        <authorList>
            <person name="Garcia R."/>
            <person name="Popoff A."/>
            <person name="Bader C.D."/>
            <person name="Loehr J."/>
            <person name="Walesch S."/>
            <person name="Walt C."/>
            <person name="Boldt J."/>
            <person name="Bunk B."/>
            <person name="Haeckl F.J.F.P.J."/>
            <person name="Gunesch A.P."/>
            <person name="Birkelbach J."/>
            <person name="Nuebel U."/>
            <person name="Pietschmann T."/>
            <person name="Bach T."/>
            <person name="Mueller R."/>
        </authorList>
    </citation>
    <scope>NUCLEOTIDE SEQUENCE [LARGE SCALE GENOMIC DNA]</scope>
    <source>
        <strain evidence="2 3">MSr11954</strain>
    </source>
</reference>
<evidence type="ECO:0000256" key="1">
    <source>
        <dbReference type="SAM" id="MobiDB-lite"/>
    </source>
</evidence>
<gene>
    <name evidence="2" type="ORF">LZC94_07490</name>
</gene>
<dbReference type="RefSeq" id="WP_394826740.1">
    <property type="nucleotide sequence ID" value="NZ_CP089984.1"/>
</dbReference>
<keyword evidence="3" id="KW-1185">Reference proteome</keyword>